<evidence type="ECO:0000259" key="11">
    <source>
        <dbReference type="PROSITE" id="PS50929"/>
    </source>
</evidence>
<feature type="transmembrane region" description="Helical" evidence="9">
    <location>
        <begin position="286"/>
        <end position="310"/>
    </location>
</feature>
<keyword evidence="3" id="KW-1003">Cell membrane</keyword>
<dbReference type="Gene3D" id="3.40.50.300">
    <property type="entry name" value="P-loop containing nucleotide triphosphate hydrolases"/>
    <property type="match status" value="1"/>
</dbReference>
<dbReference type="Pfam" id="PF00005">
    <property type="entry name" value="ABC_tran"/>
    <property type="match status" value="1"/>
</dbReference>
<dbReference type="GO" id="GO:0005886">
    <property type="term" value="C:plasma membrane"/>
    <property type="evidence" value="ECO:0007669"/>
    <property type="project" value="UniProtKB-SubCell"/>
</dbReference>
<dbReference type="GO" id="GO:0015421">
    <property type="term" value="F:ABC-type oligopeptide transporter activity"/>
    <property type="evidence" value="ECO:0007669"/>
    <property type="project" value="TreeGrafter"/>
</dbReference>
<keyword evidence="2" id="KW-0813">Transport</keyword>
<evidence type="ECO:0000256" key="3">
    <source>
        <dbReference type="ARBA" id="ARBA00022475"/>
    </source>
</evidence>
<gene>
    <name evidence="12" type="ORF">OE104_06515</name>
</gene>
<dbReference type="SUPFAM" id="SSF52540">
    <property type="entry name" value="P-loop containing nucleoside triphosphate hydrolases"/>
    <property type="match status" value="1"/>
</dbReference>
<dbReference type="AlphaFoldDB" id="A0A9E8LXN0"/>
<dbReference type="PROSITE" id="PS00211">
    <property type="entry name" value="ABC_TRANSPORTER_1"/>
    <property type="match status" value="1"/>
</dbReference>
<evidence type="ECO:0000313" key="13">
    <source>
        <dbReference type="Proteomes" id="UP001164718"/>
    </source>
</evidence>
<dbReference type="SMART" id="SM00382">
    <property type="entry name" value="AAA"/>
    <property type="match status" value="1"/>
</dbReference>
<evidence type="ECO:0000256" key="2">
    <source>
        <dbReference type="ARBA" id="ARBA00022448"/>
    </source>
</evidence>
<feature type="domain" description="ABC transmembrane type-1" evidence="11">
    <location>
        <begin position="33"/>
        <end position="311"/>
    </location>
</feature>
<dbReference type="KEGG" id="faf:OE104_06515"/>
<dbReference type="InterPro" id="IPR003593">
    <property type="entry name" value="AAA+_ATPase"/>
</dbReference>
<keyword evidence="4 9" id="KW-0812">Transmembrane</keyword>
<evidence type="ECO:0000256" key="9">
    <source>
        <dbReference type="SAM" id="Phobius"/>
    </source>
</evidence>
<evidence type="ECO:0000256" key="6">
    <source>
        <dbReference type="ARBA" id="ARBA00022840"/>
    </source>
</evidence>
<feature type="domain" description="ABC transporter" evidence="10">
    <location>
        <begin position="343"/>
        <end position="578"/>
    </location>
</feature>
<dbReference type="Proteomes" id="UP001164718">
    <property type="component" value="Chromosome"/>
</dbReference>
<keyword evidence="13" id="KW-1185">Reference proteome</keyword>
<reference evidence="12" key="1">
    <citation type="submission" date="2022-09" db="EMBL/GenBank/DDBJ databases">
        <title>Complete Genomes of Fervidibacillus albus and Fervidibacillus halotolerans isolated from tidal flat sediments.</title>
        <authorList>
            <person name="Kwon K.K."/>
            <person name="Yang S.-H."/>
            <person name="Park M.J."/>
            <person name="Oh H.-M."/>
        </authorList>
    </citation>
    <scope>NUCLEOTIDE SEQUENCE</scope>
    <source>
        <strain evidence="12">MEBiC13591</strain>
    </source>
</reference>
<protein>
    <submittedName>
        <fullName evidence="12">ABC transporter ATP-binding protein/permease</fullName>
    </submittedName>
</protein>
<dbReference type="PROSITE" id="PS50929">
    <property type="entry name" value="ABC_TM1F"/>
    <property type="match status" value="1"/>
</dbReference>
<sequence>MDAKLNEIEMPPMNMKRFFKLLNFGKLNKTIFLIAFVFGFIETLAGLIIPLFTRNLIDFLSSGGIDWSYILFLAGAFIVQGVAGGISFYLMTYNGESVVSFLRNRLWSHVLEIPVSYFDQHESGETMSRITQDTTIIKTLVSNHLVTFISGIITIVGSIVMLTIIDWKFTLFILLSIPIAILIIFPLGKIMYKISKRTQDELAAFTSHLGRVLNEIRLVKSHNAQKYEKEVGKEEIKRLMNYGLKEAKVNAVISPIMTAIIMAIVVAIIGYGGARVASGALSPGSLVAIIIYIFNIVLPFSHMAAFFTTFQIALGATERIFHILEREKEQSGHVTEIDLINPLSFQHVSFSYDGREKILNDVSFTIEQGKTYALVGPSGGGKTTIFSLIERFYIPQQGEITLGVRNIQDFHLASWRAQIGYVSQEISLLSGTVKENICYGMEGPVDDERIKEAARLANAFEFIEKLPDGFETNVGERGIKLSGGQRQRLAIARAILRNQKILLLDEATSNLDSESEQYVQQAIKNVMKGRTTIIIAHRLSTVVDADEILVVEKGRITGRGTHDQLLTTHPLYQKLVKHQFHFQKTNLC</sequence>
<evidence type="ECO:0000256" key="8">
    <source>
        <dbReference type="ARBA" id="ARBA00023136"/>
    </source>
</evidence>
<dbReference type="GO" id="GO:0016887">
    <property type="term" value="F:ATP hydrolysis activity"/>
    <property type="evidence" value="ECO:0007669"/>
    <property type="project" value="InterPro"/>
</dbReference>
<dbReference type="Gene3D" id="1.20.1560.10">
    <property type="entry name" value="ABC transporter type 1, transmembrane domain"/>
    <property type="match status" value="1"/>
</dbReference>
<feature type="transmembrane region" description="Helical" evidence="9">
    <location>
        <begin position="145"/>
        <end position="165"/>
    </location>
</feature>
<dbReference type="InterPro" id="IPR003439">
    <property type="entry name" value="ABC_transporter-like_ATP-bd"/>
</dbReference>
<dbReference type="InterPro" id="IPR036640">
    <property type="entry name" value="ABC1_TM_sf"/>
</dbReference>
<dbReference type="GO" id="GO:0005524">
    <property type="term" value="F:ATP binding"/>
    <property type="evidence" value="ECO:0007669"/>
    <property type="project" value="UniProtKB-KW"/>
</dbReference>
<evidence type="ECO:0000256" key="5">
    <source>
        <dbReference type="ARBA" id="ARBA00022741"/>
    </source>
</evidence>
<dbReference type="PANTHER" id="PTHR43394">
    <property type="entry name" value="ATP-DEPENDENT PERMEASE MDL1, MITOCHONDRIAL"/>
    <property type="match status" value="1"/>
</dbReference>
<dbReference type="CDD" id="cd18551">
    <property type="entry name" value="ABC_6TM_LmrA_like"/>
    <property type="match status" value="1"/>
</dbReference>
<dbReference type="PROSITE" id="PS50893">
    <property type="entry name" value="ABC_TRANSPORTER_2"/>
    <property type="match status" value="1"/>
</dbReference>
<proteinExistence type="predicted"/>
<feature type="transmembrane region" description="Helical" evidence="9">
    <location>
        <begin position="249"/>
        <end position="274"/>
    </location>
</feature>
<evidence type="ECO:0000313" key="12">
    <source>
        <dbReference type="EMBL" id="WAA10961.1"/>
    </source>
</evidence>
<dbReference type="PANTHER" id="PTHR43394:SF1">
    <property type="entry name" value="ATP-BINDING CASSETTE SUB-FAMILY B MEMBER 10, MITOCHONDRIAL"/>
    <property type="match status" value="1"/>
</dbReference>
<keyword evidence="8 9" id="KW-0472">Membrane</keyword>
<dbReference type="InterPro" id="IPR017871">
    <property type="entry name" value="ABC_transporter-like_CS"/>
</dbReference>
<dbReference type="InterPro" id="IPR039421">
    <property type="entry name" value="Type_1_exporter"/>
</dbReference>
<feature type="transmembrane region" description="Helical" evidence="9">
    <location>
        <begin position="69"/>
        <end position="91"/>
    </location>
</feature>
<keyword evidence="7 9" id="KW-1133">Transmembrane helix</keyword>
<keyword evidence="5" id="KW-0547">Nucleotide-binding</keyword>
<dbReference type="SUPFAM" id="SSF90123">
    <property type="entry name" value="ABC transporter transmembrane region"/>
    <property type="match status" value="1"/>
</dbReference>
<feature type="transmembrane region" description="Helical" evidence="9">
    <location>
        <begin position="171"/>
        <end position="192"/>
    </location>
</feature>
<name>A0A9E8LXN0_9BACI</name>
<dbReference type="Pfam" id="PF00664">
    <property type="entry name" value="ABC_membrane"/>
    <property type="match status" value="1"/>
</dbReference>
<dbReference type="InterPro" id="IPR027417">
    <property type="entry name" value="P-loop_NTPase"/>
</dbReference>
<accession>A0A9E8LXN0</accession>
<keyword evidence="6 12" id="KW-0067">ATP-binding</keyword>
<evidence type="ECO:0000256" key="7">
    <source>
        <dbReference type="ARBA" id="ARBA00022989"/>
    </source>
</evidence>
<evidence type="ECO:0000256" key="4">
    <source>
        <dbReference type="ARBA" id="ARBA00022692"/>
    </source>
</evidence>
<evidence type="ECO:0000259" key="10">
    <source>
        <dbReference type="PROSITE" id="PS50893"/>
    </source>
</evidence>
<dbReference type="InterPro" id="IPR011527">
    <property type="entry name" value="ABC1_TM_dom"/>
</dbReference>
<evidence type="ECO:0000256" key="1">
    <source>
        <dbReference type="ARBA" id="ARBA00004651"/>
    </source>
</evidence>
<dbReference type="EMBL" id="CP106878">
    <property type="protein sequence ID" value="WAA10961.1"/>
    <property type="molecule type" value="Genomic_DNA"/>
</dbReference>
<comment type="subcellular location">
    <subcellularLocation>
        <location evidence="1">Cell membrane</location>
        <topology evidence="1">Multi-pass membrane protein</topology>
    </subcellularLocation>
</comment>
<organism evidence="12 13">
    <name type="scientific">Fervidibacillus albus</name>
    <dbReference type="NCBI Taxonomy" id="2980026"/>
    <lineage>
        <taxon>Bacteria</taxon>
        <taxon>Bacillati</taxon>
        <taxon>Bacillota</taxon>
        <taxon>Bacilli</taxon>
        <taxon>Bacillales</taxon>
        <taxon>Bacillaceae</taxon>
        <taxon>Fervidibacillus</taxon>
    </lineage>
</organism>
<dbReference type="FunFam" id="3.40.50.300:FF:000221">
    <property type="entry name" value="Multidrug ABC transporter ATP-binding protein"/>
    <property type="match status" value="1"/>
</dbReference>